<dbReference type="PANTHER" id="PTHR43194">
    <property type="entry name" value="HYDROLASE ALPHA/BETA FOLD FAMILY"/>
    <property type="match status" value="1"/>
</dbReference>
<dbReference type="SUPFAM" id="SSF53474">
    <property type="entry name" value="alpha/beta-Hydrolases"/>
    <property type="match status" value="1"/>
</dbReference>
<reference evidence="2 3" key="1">
    <citation type="submission" date="2019-08" db="EMBL/GenBank/DDBJ databases">
        <authorList>
            <person name="Peeters C."/>
        </authorList>
    </citation>
    <scope>NUCLEOTIDE SEQUENCE [LARGE SCALE GENOMIC DNA]</scope>
    <source>
        <strain evidence="2 3">LMG 31118</strain>
    </source>
</reference>
<keyword evidence="2" id="KW-0378">Hydrolase</keyword>
<dbReference type="OrthoDB" id="9808398at2"/>
<dbReference type="Pfam" id="PF00561">
    <property type="entry name" value="Abhydrolase_1"/>
    <property type="match status" value="1"/>
</dbReference>
<evidence type="ECO:0000259" key="1">
    <source>
        <dbReference type="Pfam" id="PF00561"/>
    </source>
</evidence>
<dbReference type="Proteomes" id="UP000414136">
    <property type="component" value="Unassembled WGS sequence"/>
</dbReference>
<dbReference type="RefSeq" id="WP_150623140.1">
    <property type="nucleotide sequence ID" value="NZ_CABPSQ010000001.1"/>
</dbReference>
<name>A0A5E4ZMI2_9BURK</name>
<feature type="domain" description="AB hydrolase-1" evidence="1">
    <location>
        <begin position="34"/>
        <end position="259"/>
    </location>
</feature>
<accession>A0A5E4ZMI2</accession>
<keyword evidence="3" id="KW-1185">Reference proteome</keyword>
<dbReference type="EMBL" id="CABPSQ010000001">
    <property type="protein sequence ID" value="VVE61877.1"/>
    <property type="molecule type" value="Genomic_DNA"/>
</dbReference>
<dbReference type="InterPro" id="IPR050228">
    <property type="entry name" value="Carboxylesterase_BioH"/>
</dbReference>
<dbReference type="InterPro" id="IPR029058">
    <property type="entry name" value="AB_hydrolase_fold"/>
</dbReference>
<dbReference type="GO" id="GO:0016787">
    <property type="term" value="F:hydrolase activity"/>
    <property type="evidence" value="ECO:0007669"/>
    <property type="project" value="UniProtKB-KW"/>
</dbReference>
<dbReference type="AlphaFoldDB" id="A0A5E4ZMI2"/>
<proteinExistence type="predicted"/>
<evidence type="ECO:0000313" key="2">
    <source>
        <dbReference type="EMBL" id="VVE61877.1"/>
    </source>
</evidence>
<sequence>MTSTFQYGANVAANGIRQHFLRYGGKGGARASRPAVIVIPGITSPAVTWGFVGEVFGREFDTYVLDVRGRGLSSASSELDYSLDAQADDVVALCAALGLERFALVGHSMGARIAARAALREPRGLTSVVLVDPPVSGPGRRAYPGKLPWYVDSMALARAGIDAEGMRAFCPTWTEEQLALRAEWLHTCDERAVLASYEGFHQDDFFADAAGLRVPSLLMTAQNGDVVRDEEVAELQQATPSMQHVRVPNAGHMIPWDNPEGFYAAFGDFLGAPVGQTSGA</sequence>
<organism evidence="2 3">
    <name type="scientific">Pandoraea captiosa</name>
    <dbReference type="NCBI Taxonomy" id="2508302"/>
    <lineage>
        <taxon>Bacteria</taxon>
        <taxon>Pseudomonadati</taxon>
        <taxon>Pseudomonadota</taxon>
        <taxon>Betaproteobacteria</taxon>
        <taxon>Burkholderiales</taxon>
        <taxon>Burkholderiaceae</taxon>
        <taxon>Pandoraea</taxon>
    </lineage>
</organism>
<dbReference type="InterPro" id="IPR000073">
    <property type="entry name" value="AB_hydrolase_1"/>
</dbReference>
<protein>
    <submittedName>
        <fullName evidence="2">Alpha/beta hydrolase</fullName>
    </submittedName>
</protein>
<dbReference type="Gene3D" id="3.40.50.1820">
    <property type="entry name" value="alpha/beta hydrolase"/>
    <property type="match status" value="1"/>
</dbReference>
<gene>
    <name evidence="2" type="ORF">PCA31118_00818</name>
</gene>
<dbReference type="PANTHER" id="PTHR43194:SF2">
    <property type="entry name" value="PEROXISOMAL MEMBRANE PROTEIN LPX1"/>
    <property type="match status" value="1"/>
</dbReference>
<evidence type="ECO:0000313" key="3">
    <source>
        <dbReference type="Proteomes" id="UP000414136"/>
    </source>
</evidence>